<proteinExistence type="inferred from homology"/>
<dbReference type="OrthoDB" id="9780546at2"/>
<keyword evidence="7" id="KW-1185">Reference proteome</keyword>
<evidence type="ECO:0000256" key="2">
    <source>
        <dbReference type="ARBA" id="ARBA00022898"/>
    </source>
</evidence>
<dbReference type="InterPro" id="IPR001926">
    <property type="entry name" value="TrpB-like_PALP"/>
</dbReference>
<dbReference type="PANTHER" id="PTHR48078">
    <property type="entry name" value="THREONINE DEHYDRATASE, MITOCHONDRIAL-RELATED"/>
    <property type="match status" value="1"/>
</dbReference>
<dbReference type="NCBIfam" id="NF002823">
    <property type="entry name" value="PRK02991.1"/>
    <property type="match status" value="1"/>
</dbReference>
<dbReference type="GO" id="GO:0016836">
    <property type="term" value="F:hydro-lyase activity"/>
    <property type="evidence" value="ECO:0007669"/>
    <property type="project" value="UniProtKB-UniRule"/>
</dbReference>
<protein>
    <recommendedName>
        <fullName evidence="4">Probable D-serine dehydratase</fullName>
        <ecNumber evidence="4">4.3.1.18</ecNumber>
    </recommendedName>
    <alternativeName>
        <fullName evidence="4">D-serine deaminase</fullName>
        <shortName evidence="4">DSD</shortName>
    </alternativeName>
</protein>
<dbReference type="GO" id="GO:0030170">
    <property type="term" value="F:pyridoxal phosphate binding"/>
    <property type="evidence" value="ECO:0007669"/>
    <property type="project" value="InterPro"/>
</dbReference>
<dbReference type="HAMAP" id="MF_01030">
    <property type="entry name" value="D_Ser_dehydrat"/>
    <property type="match status" value="1"/>
</dbReference>
<dbReference type="GO" id="GO:0009097">
    <property type="term" value="P:isoleucine biosynthetic process"/>
    <property type="evidence" value="ECO:0007669"/>
    <property type="project" value="TreeGrafter"/>
</dbReference>
<organism evidence="6 7">
    <name type="scientific">Halopseudomonas xinjiangensis</name>
    <dbReference type="NCBI Taxonomy" id="487184"/>
    <lineage>
        <taxon>Bacteria</taxon>
        <taxon>Pseudomonadati</taxon>
        <taxon>Pseudomonadota</taxon>
        <taxon>Gammaproteobacteria</taxon>
        <taxon>Pseudomonadales</taxon>
        <taxon>Pseudomonadaceae</taxon>
        <taxon>Halopseudomonas</taxon>
    </lineage>
</organism>
<dbReference type="Pfam" id="PF00291">
    <property type="entry name" value="PALP"/>
    <property type="match status" value="1"/>
</dbReference>
<dbReference type="RefSeq" id="WP_093392835.1">
    <property type="nucleotide sequence ID" value="NZ_LT629736.1"/>
</dbReference>
<dbReference type="EC" id="4.3.1.18" evidence="4"/>
<dbReference type="SUPFAM" id="SSF53686">
    <property type="entry name" value="Tryptophan synthase beta subunit-like PLP-dependent enzymes"/>
    <property type="match status" value="1"/>
</dbReference>
<keyword evidence="2 4" id="KW-0663">Pyridoxal phosphate</keyword>
<keyword evidence="3 4" id="KW-0456">Lyase</keyword>
<dbReference type="Gene3D" id="3.40.50.1100">
    <property type="match status" value="2"/>
</dbReference>
<dbReference type="PANTHER" id="PTHR48078:SF9">
    <property type="entry name" value="D-SERINE DEHYDRATASE"/>
    <property type="match status" value="1"/>
</dbReference>
<comment type="similarity">
    <text evidence="4">Belongs to the serine/threonine dehydratase family. DsdA subfamily.</text>
</comment>
<comment type="cofactor">
    <cofactor evidence="1 4">
        <name>pyridoxal 5'-phosphate</name>
        <dbReference type="ChEBI" id="CHEBI:597326"/>
    </cofactor>
</comment>
<dbReference type="InterPro" id="IPR036052">
    <property type="entry name" value="TrpB-like_PALP_sf"/>
</dbReference>
<comment type="catalytic activity">
    <reaction evidence="4">
        <text>D-serine = pyruvate + NH4(+)</text>
        <dbReference type="Rhea" id="RHEA:13977"/>
        <dbReference type="ChEBI" id="CHEBI:15361"/>
        <dbReference type="ChEBI" id="CHEBI:28938"/>
        <dbReference type="ChEBI" id="CHEBI:35247"/>
        <dbReference type="EC" id="4.3.1.18"/>
    </reaction>
</comment>
<dbReference type="STRING" id="487184.SAMN05216421_1557"/>
<sequence length="418" mass="45385">MLKTHLLDTLSRREPTLWINPRHDMLQETFPPEAVDQAADRFDRAGALLSRTIEVLKGSDGLVESPLLDAEPLRAALDGKGRWLLKADHRMPLAGSVKARGGFHEVLVYAERVAHRLGWDGKDFGELAGDQWRSRFESHRLIVGSTGNLGISIGLLSRALGFKAQVHMSRDASEWKKQLLRDKGAEVVEHSGDYAKAVQAGRREAESDPAAHFVDDERSELLFAGYAVAGRRLAEQLTDQRIEVSRERPLVVYLPCGVGGAPGGITYGLKQVFGDSVHCWFAEPVASPSVLAQLASGLETPVSVYDVGLDNQTLADGLAVAQASMLAATCMASRLAGVFTVADESLPDYLRLAWDKLGERLEPSAAAGFAGPRWLAETEAGRSWCKANEVNLDSATHVLWSTGGGLVPAEVFDEWLQG</sequence>
<dbReference type="Proteomes" id="UP000243207">
    <property type="component" value="Chromosome I"/>
</dbReference>
<dbReference type="NCBIfam" id="TIGR02035">
    <property type="entry name" value="D_Ser_am_lyase"/>
    <property type="match status" value="1"/>
</dbReference>
<dbReference type="AlphaFoldDB" id="A0A1H1SC71"/>
<feature type="domain" description="Tryptophan synthase beta chain-like PALP" evidence="5">
    <location>
        <begin position="63"/>
        <end position="372"/>
    </location>
</feature>
<dbReference type="GO" id="GO:0036088">
    <property type="term" value="P:D-serine catabolic process"/>
    <property type="evidence" value="ECO:0007669"/>
    <property type="project" value="TreeGrafter"/>
</dbReference>
<feature type="modified residue" description="N6-(pyridoxal phosphate)lysine" evidence="4">
    <location>
        <position position="98"/>
    </location>
</feature>
<evidence type="ECO:0000256" key="1">
    <source>
        <dbReference type="ARBA" id="ARBA00001933"/>
    </source>
</evidence>
<dbReference type="InterPro" id="IPR011780">
    <property type="entry name" value="D_Ser_am_lyase"/>
</dbReference>
<name>A0A1H1SC71_9GAMM</name>
<evidence type="ECO:0000256" key="4">
    <source>
        <dbReference type="HAMAP-Rule" id="MF_01030"/>
    </source>
</evidence>
<evidence type="ECO:0000259" key="5">
    <source>
        <dbReference type="Pfam" id="PF00291"/>
    </source>
</evidence>
<evidence type="ECO:0000313" key="6">
    <source>
        <dbReference type="EMBL" id="SDS45531.1"/>
    </source>
</evidence>
<evidence type="ECO:0000256" key="3">
    <source>
        <dbReference type="ARBA" id="ARBA00023239"/>
    </source>
</evidence>
<dbReference type="EMBL" id="LT629736">
    <property type="protein sequence ID" value="SDS45531.1"/>
    <property type="molecule type" value="Genomic_DNA"/>
</dbReference>
<dbReference type="GO" id="GO:0008721">
    <property type="term" value="F:D-serine ammonia-lyase activity"/>
    <property type="evidence" value="ECO:0007669"/>
    <property type="project" value="UniProtKB-EC"/>
</dbReference>
<accession>A0A1H1SC71</accession>
<dbReference type="InterPro" id="IPR050147">
    <property type="entry name" value="Ser/Thr_Dehydratase"/>
</dbReference>
<evidence type="ECO:0000313" key="7">
    <source>
        <dbReference type="Proteomes" id="UP000243207"/>
    </source>
</evidence>
<reference evidence="7" key="1">
    <citation type="submission" date="2016-10" db="EMBL/GenBank/DDBJ databases">
        <authorList>
            <person name="Varghese N."/>
            <person name="Submissions S."/>
        </authorList>
    </citation>
    <scope>NUCLEOTIDE SEQUENCE [LARGE SCALE GENOMIC DNA]</scope>
    <source>
        <strain evidence="7">NRRL B-51270</strain>
    </source>
</reference>
<gene>
    <name evidence="4" type="primary">dsdA</name>
    <name evidence="6" type="ORF">SAMN05216421_1557</name>
</gene>